<dbReference type="PANTHER" id="PTHR19924">
    <property type="entry name" value="UTP15 U3 SMALL NUCLEOLAR RNA-ASSOCIATED PROTEIN 15 FAMILY MEMBER"/>
    <property type="match status" value="1"/>
</dbReference>
<feature type="repeat" description="WD" evidence="6">
    <location>
        <begin position="164"/>
        <end position="197"/>
    </location>
</feature>
<evidence type="ECO:0000256" key="2">
    <source>
        <dbReference type="ARBA" id="ARBA00022552"/>
    </source>
</evidence>
<dbReference type="Pfam" id="PF00400">
    <property type="entry name" value="WD40"/>
    <property type="match status" value="2"/>
</dbReference>
<dbReference type="SMART" id="SM00320">
    <property type="entry name" value="WD40"/>
    <property type="match status" value="6"/>
</dbReference>
<dbReference type="InterPro" id="IPR036322">
    <property type="entry name" value="WD40_repeat_dom_sf"/>
</dbReference>
<dbReference type="FunFam" id="2.130.10.10:FF:001186">
    <property type="entry name" value="UTP15p Nucleolar protein"/>
    <property type="match status" value="1"/>
</dbReference>
<dbReference type="RefSeq" id="XP_017985856.1">
    <property type="nucleotide sequence ID" value="XM_018130048.1"/>
</dbReference>
<dbReference type="InterPro" id="IPR018983">
    <property type="entry name" value="U3_snoRNA-assocProt_15_C"/>
</dbReference>
<dbReference type="GeneID" id="28722040"/>
<organism evidence="8 9">
    <name type="scientific">Eremothecium sinecaudum</name>
    <dbReference type="NCBI Taxonomy" id="45286"/>
    <lineage>
        <taxon>Eukaryota</taxon>
        <taxon>Fungi</taxon>
        <taxon>Dikarya</taxon>
        <taxon>Ascomycota</taxon>
        <taxon>Saccharomycotina</taxon>
        <taxon>Saccharomycetes</taxon>
        <taxon>Saccharomycetales</taxon>
        <taxon>Saccharomycetaceae</taxon>
        <taxon>Eremothecium</taxon>
    </lineage>
</organism>
<reference evidence="8 9" key="1">
    <citation type="submission" date="2016-01" db="EMBL/GenBank/DDBJ databases">
        <title>Genome sequence of the yeast Holleya sinecauda.</title>
        <authorList>
            <person name="Dietrich F.S."/>
        </authorList>
    </citation>
    <scope>NUCLEOTIDE SEQUENCE [LARGE SCALE GENOMIC DNA]</scope>
    <source>
        <strain evidence="8 9">ATCC 58844</strain>
    </source>
</reference>
<proteinExistence type="predicted"/>
<feature type="domain" description="U3 small nucleolar RNA-associated protein 15 C-terminal" evidence="7">
    <location>
        <begin position="372"/>
        <end position="517"/>
    </location>
</feature>
<dbReference type="OrthoDB" id="431715at2759"/>
<dbReference type="STRING" id="45286.A0A109UWL5"/>
<evidence type="ECO:0000313" key="8">
    <source>
        <dbReference type="EMBL" id="AMD18860.1"/>
    </source>
</evidence>
<dbReference type="Proteomes" id="UP000243052">
    <property type="component" value="Chromosome ii"/>
</dbReference>
<dbReference type="GO" id="GO:0005730">
    <property type="term" value="C:nucleolus"/>
    <property type="evidence" value="ECO:0007669"/>
    <property type="project" value="UniProtKB-SubCell"/>
</dbReference>
<evidence type="ECO:0000256" key="6">
    <source>
        <dbReference type="PROSITE-ProRule" id="PRU00221"/>
    </source>
</evidence>
<dbReference type="FunFam" id="2.130.10.10:FF:000551">
    <property type="entry name" value="UTP15p Nucleolar protein"/>
    <property type="match status" value="1"/>
</dbReference>
<comment type="subcellular location">
    <subcellularLocation>
        <location evidence="1">Nucleus</location>
        <location evidence="1">Nucleolus</location>
    </subcellularLocation>
</comment>
<dbReference type="GO" id="GO:0045943">
    <property type="term" value="P:positive regulation of transcription by RNA polymerase I"/>
    <property type="evidence" value="ECO:0007669"/>
    <property type="project" value="TreeGrafter"/>
</dbReference>
<dbReference type="InterPro" id="IPR015943">
    <property type="entry name" value="WD40/YVTN_repeat-like_dom_sf"/>
</dbReference>
<dbReference type="PANTHER" id="PTHR19924:SF26">
    <property type="entry name" value="U3 SMALL NUCLEOLAR RNA-ASSOCIATED PROTEIN 15 HOMOLOG"/>
    <property type="match status" value="1"/>
</dbReference>
<dbReference type="SUPFAM" id="SSF50978">
    <property type="entry name" value="WD40 repeat-like"/>
    <property type="match status" value="1"/>
</dbReference>
<evidence type="ECO:0000256" key="1">
    <source>
        <dbReference type="ARBA" id="ARBA00004604"/>
    </source>
</evidence>
<dbReference type="GO" id="GO:0006364">
    <property type="term" value="P:rRNA processing"/>
    <property type="evidence" value="ECO:0007669"/>
    <property type="project" value="UniProtKB-KW"/>
</dbReference>
<sequence>MSSARPRITPLKAPVLPQQTTPEQRYWRQYSSTQLVKEHNAVTHISFNPRHPHDFAVTSSTRVQLFSSRTRQVSKTFSQFKDVVYSATFRSDGKMLVAGDATGLVSVYDSYNPRNLLVSIKASSHPTHVTKFHAVDNKTLVTASDDRVVRLWDISHSYEPTLELTGASDYVRSVSFVPAAPHLVVTGSYDGVVRLYDSRVKSTQPINTLNHEAPVESTIATSPTQLVSCGGNGFKVWDLTNLNLLCQRNNFARTVTCLDYVNMASSAPMSSCLLASSLDGHVKVFDPLDNFSVKFGWKFSSAVLSCAVSPGEAKGNTHLVAGLSSGLLAVRTNKKTKKPTLSEDGDVNLEASVMGKAQKSGNFQRMMRGSEYKGDEEHIIHNDKPKQQPRLRLFEKNLNQFKWAEALDSAFIPGMAKELTLTVLQELRKRGKIRVALYGRDETSLEPLLNWCLKGIEDVRSAPVVADWIAVVLELYGGMIEKSPVLEEMIISVRNKVRHEIHKAKEAQRIEGMLQLLAS</sequence>
<gene>
    <name evidence="8" type="ORF">AW171_hschr2382</name>
</gene>
<evidence type="ECO:0000313" key="9">
    <source>
        <dbReference type="Proteomes" id="UP000243052"/>
    </source>
</evidence>
<keyword evidence="4" id="KW-0677">Repeat</keyword>
<dbReference type="InterPro" id="IPR001680">
    <property type="entry name" value="WD40_rpt"/>
</dbReference>
<evidence type="ECO:0000256" key="5">
    <source>
        <dbReference type="ARBA" id="ARBA00023242"/>
    </source>
</evidence>
<name>A0A109UWL5_9SACH</name>
<keyword evidence="3 6" id="KW-0853">WD repeat</keyword>
<dbReference type="AlphaFoldDB" id="A0A109UWL5"/>
<dbReference type="InterPro" id="IPR019775">
    <property type="entry name" value="WD40_repeat_CS"/>
</dbReference>
<evidence type="ECO:0000256" key="4">
    <source>
        <dbReference type="ARBA" id="ARBA00022737"/>
    </source>
</evidence>
<keyword evidence="9" id="KW-1185">Reference proteome</keyword>
<evidence type="ECO:0000259" key="7">
    <source>
        <dbReference type="Pfam" id="PF09384"/>
    </source>
</evidence>
<dbReference type="PROSITE" id="PS00678">
    <property type="entry name" value="WD_REPEATS_1"/>
    <property type="match status" value="1"/>
</dbReference>
<feature type="repeat" description="WD" evidence="6">
    <location>
        <begin position="122"/>
        <end position="155"/>
    </location>
</feature>
<evidence type="ECO:0000256" key="3">
    <source>
        <dbReference type="ARBA" id="ARBA00022574"/>
    </source>
</evidence>
<keyword evidence="2" id="KW-0698">rRNA processing</keyword>
<protein>
    <submittedName>
        <fullName evidence="8">HBL042Cp</fullName>
    </submittedName>
</protein>
<accession>A0A109UWL5</accession>
<dbReference type="PROSITE" id="PS50082">
    <property type="entry name" value="WD_REPEATS_2"/>
    <property type="match status" value="2"/>
</dbReference>
<dbReference type="Pfam" id="PF09384">
    <property type="entry name" value="UTP15_C"/>
    <property type="match status" value="1"/>
</dbReference>
<keyword evidence="5" id="KW-0539">Nucleus</keyword>
<dbReference type="Gene3D" id="2.130.10.10">
    <property type="entry name" value="YVTN repeat-like/Quinoprotein amine dehydrogenase"/>
    <property type="match status" value="2"/>
</dbReference>
<dbReference type="EMBL" id="CP014242">
    <property type="protein sequence ID" value="AMD18860.1"/>
    <property type="molecule type" value="Genomic_DNA"/>
</dbReference>